<dbReference type="FunFam" id="2.60.40.1120:FF:000003">
    <property type="entry name" value="Outer membrane protein Omp121"/>
    <property type="match status" value="1"/>
</dbReference>
<evidence type="ECO:0000313" key="3">
    <source>
        <dbReference type="Proteomes" id="UP001388259"/>
    </source>
</evidence>
<dbReference type="Gene3D" id="2.60.40.1120">
    <property type="entry name" value="Carboxypeptidase-like, regulatory domain"/>
    <property type="match status" value="1"/>
</dbReference>
<organism evidence="1 3">
    <name type="scientific">Aequorivita flava</name>
    <dbReference type="NCBI Taxonomy" id="3114371"/>
    <lineage>
        <taxon>Bacteria</taxon>
        <taxon>Pseudomonadati</taxon>
        <taxon>Bacteroidota</taxon>
        <taxon>Flavobacteriia</taxon>
        <taxon>Flavobacteriales</taxon>
        <taxon>Flavobacteriaceae</taxon>
        <taxon>Aequorivita</taxon>
    </lineage>
</organism>
<evidence type="ECO:0000313" key="1">
    <source>
        <dbReference type="EMBL" id="MEM0519448.1"/>
    </source>
</evidence>
<proteinExistence type="predicted"/>
<gene>
    <name evidence="2" type="ORF">VZD24_13820</name>
    <name evidence="1" type="ORF">VZD85_13880</name>
</gene>
<keyword evidence="1" id="KW-0645">Protease</keyword>
<dbReference type="RefSeq" id="WP_342687926.1">
    <property type="nucleotide sequence ID" value="NZ_JAZBJM010000013.1"/>
</dbReference>
<reference evidence="1 4" key="1">
    <citation type="submission" date="2024-01" db="EMBL/GenBank/DDBJ databases">
        <title>Aequorivita flavus sp. nov., isolated from deep-sea sediment.</title>
        <authorList>
            <person name="Chen X."/>
        </authorList>
    </citation>
    <scope>NUCLEOTIDE SEQUENCE</scope>
    <source>
        <strain evidence="1">MCCC 1A16923</strain>
        <strain evidence="2 4">MCCC 1A16935</strain>
    </source>
</reference>
<comment type="caution">
    <text evidence="1">The sequence shown here is derived from an EMBL/GenBank/DDBJ whole genome shotgun (WGS) entry which is preliminary data.</text>
</comment>
<keyword evidence="4" id="KW-1185">Reference proteome</keyword>
<dbReference type="AlphaFoldDB" id="A0AB35YZI9"/>
<dbReference type="Pfam" id="PF13715">
    <property type="entry name" value="CarbopepD_reg_2"/>
    <property type="match status" value="1"/>
</dbReference>
<dbReference type="Proteomes" id="UP001388259">
    <property type="component" value="Unassembled WGS sequence"/>
</dbReference>
<keyword evidence="1" id="KW-0378">Hydrolase</keyword>
<dbReference type="InterPro" id="IPR008969">
    <property type="entry name" value="CarboxyPept-like_regulatory"/>
</dbReference>
<accession>A0AB35YZI9</accession>
<name>A0AB35YZI9_9FLAO</name>
<protein>
    <submittedName>
        <fullName evidence="1">Carboxypeptidase-like regulatory domain-containing protein</fullName>
    </submittedName>
</protein>
<dbReference type="EMBL" id="JBANCF010000015">
    <property type="protein sequence ID" value="MEM0574598.1"/>
    <property type="molecule type" value="Genomic_DNA"/>
</dbReference>
<dbReference type="SUPFAM" id="SSF49464">
    <property type="entry name" value="Carboxypeptidase regulatory domain-like"/>
    <property type="match status" value="2"/>
</dbReference>
<evidence type="ECO:0000313" key="2">
    <source>
        <dbReference type="EMBL" id="MEM0574598.1"/>
    </source>
</evidence>
<dbReference type="EMBL" id="JAZBJM010000013">
    <property type="protein sequence ID" value="MEM0519448.1"/>
    <property type="molecule type" value="Genomic_DNA"/>
</dbReference>
<dbReference type="Proteomes" id="UP001390963">
    <property type="component" value="Unassembled WGS sequence"/>
</dbReference>
<keyword evidence="1" id="KW-0121">Carboxypeptidase</keyword>
<evidence type="ECO:0000313" key="4">
    <source>
        <dbReference type="Proteomes" id="UP001390963"/>
    </source>
</evidence>
<sequence length="357" mass="39377">MKKAITISIPEPCHEDWAKMTATEKGKFCSVCTKEVFDFTSKTDEELVKILSKNKNACGRLKKSQLNREVKLERKSGQSVAPIAASMLLPLSLLSNNLPTEINSASKKPMVSLGIGRFSNGLNRIQIVTEGIVTDQNGIPLRNVEITSNETGAREWTNKEGEYRIVTLDHEQLEFKLKNYISKEITLSNSSKTIAVSMEYKTELKSAVLGKIAPTTKILVEKDSTTNYTKGVVADESGLPLPGVNIIIKGTATGTQTDFDGNYNIETKPGDVLVFSYVGFETKEVTVSNISNIINLNLEVGGYLGGIVVVTGGISYNDYYVSEKDPNWYEKAKAAYKNTIAFRKLKKARKKAARKNK</sequence>
<dbReference type="GO" id="GO:0004180">
    <property type="term" value="F:carboxypeptidase activity"/>
    <property type="evidence" value="ECO:0007669"/>
    <property type="project" value="UniProtKB-KW"/>
</dbReference>